<comment type="caution">
    <text evidence="2">The sequence shown here is derived from an EMBL/GenBank/DDBJ whole genome shotgun (WGS) entry which is preliminary data.</text>
</comment>
<evidence type="ECO:0000256" key="1">
    <source>
        <dbReference type="SAM" id="Coils"/>
    </source>
</evidence>
<reference evidence="2" key="1">
    <citation type="submission" date="2022-04" db="EMBL/GenBank/DDBJ databases">
        <title>Carnegiea gigantea Genome sequencing and assembly v2.</title>
        <authorList>
            <person name="Copetti D."/>
            <person name="Sanderson M.J."/>
            <person name="Burquez A."/>
            <person name="Wojciechowski M.F."/>
        </authorList>
    </citation>
    <scope>NUCLEOTIDE SEQUENCE</scope>
    <source>
        <strain evidence="2">SGP5-SGP5p</strain>
        <tissue evidence="2">Aerial part</tissue>
    </source>
</reference>
<accession>A0A9Q1Q4M0</accession>
<protein>
    <submittedName>
        <fullName evidence="2">Uncharacterized protein</fullName>
    </submittedName>
</protein>
<dbReference type="AlphaFoldDB" id="A0A9Q1Q4M0"/>
<dbReference type="InterPro" id="IPR026728">
    <property type="entry name" value="BLTP3A/B"/>
</dbReference>
<evidence type="ECO:0000313" key="3">
    <source>
        <dbReference type="Proteomes" id="UP001153076"/>
    </source>
</evidence>
<evidence type="ECO:0000313" key="2">
    <source>
        <dbReference type="EMBL" id="KAJ8428685.1"/>
    </source>
</evidence>
<organism evidence="2 3">
    <name type="scientific">Carnegiea gigantea</name>
    <dbReference type="NCBI Taxonomy" id="171969"/>
    <lineage>
        <taxon>Eukaryota</taxon>
        <taxon>Viridiplantae</taxon>
        <taxon>Streptophyta</taxon>
        <taxon>Embryophyta</taxon>
        <taxon>Tracheophyta</taxon>
        <taxon>Spermatophyta</taxon>
        <taxon>Magnoliopsida</taxon>
        <taxon>eudicotyledons</taxon>
        <taxon>Gunneridae</taxon>
        <taxon>Pentapetalae</taxon>
        <taxon>Caryophyllales</taxon>
        <taxon>Cactineae</taxon>
        <taxon>Cactaceae</taxon>
        <taxon>Cactoideae</taxon>
        <taxon>Echinocereeae</taxon>
        <taxon>Carnegiea</taxon>
    </lineage>
</organism>
<dbReference type="EMBL" id="JAKOGI010000982">
    <property type="protein sequence ID" value="KAJ8428685.1"/>
    <property type="molecule type" value="Genomic_DNA"/>
</dbReference>
<sequence>MSFHSLQVNPSPGPPLFASQAVIDCQPLMIHVQEESCLRISSFLADGIVVGPGSVLPDSSVNSFMLTLQALDLTVPLDTERLKDHGYSSNSAFPNLFSRAMLHIENLFMFESPSLRLGLLHLEKDPACFCLWDDQPIDAGLKKWSAGASYFSLSLETSNDANGLKNSSDRILGSWKCAEIKETCIEVAMATPDGSPLVCIPPPGGIVRVGMACEQYLSNASVEQLFFVLDLYAYFGEVSEKIVRVGKNSTSAIHKSESWSDNIMSKVPSDAAVSFAVKHLQLRFLEDSCKDIQGKPLVQFTGDDLFTKVGHRTLGGAIAISSTMRWDSVEVDCVDAGQNTDGNGALLSSCTDGSFLTANGCPELRAVLWIQQKGQDCSSGSRSDIPFLDVNIDHVIPSQVQHAGCHSLNVSACIDGVRLGGGMNYTEALLHRFGILGPDGGPSEGLLKGLENLSAGPLSKFLKPSHLAMDNMKSNGNCEDHDSFLPHLGMPDDVDVSVDLRNWLFALEGAQETTGNPLFDNHVDADREEISWHTSFKSLKIKAKNSPKDLQSGCIKSHIAQKSPVELITIGVEGLQTLKPQVQKSIRQADLTTNGVREEDMKEAGGVNLEVHLVVSEDNFDDAVGNWMVENLKFSVEQPIEAVVTKNELQHLASLCKSEIDSMGRVTVGILRLLKLDGTIGQAAIDQLSNLGTEGMYKIFSPSELSRVGSGISFDHNISPRGTSESPHSSVRTVVASLEKEVEDAESKCAALITNFGESEPSCQLLDHIKDLGRQIESIRSLLKQVKAHS</sequence>
<keyword evidence="1" id="KW-0175">Coiled coil</keyword>
<proteinExistence type="predicted"/>
<feature type="coiled-coil region" evidence="1">
    <location>
        <begin position="728"/>
        <end position="755"/>
    </location>
</feature>
<name>A0A9Q1Q4M0_9CARY</name>
<dbReference type="PANTHER" id="PTHR22774:SF11">
    <property type="entry name" value="CHOREIN N-TERMINAL DOMAIN-CONTAINING PROTEIN"/>
    <property type="match status" value="1"/>
</dbReference>
<dbReference type="PANTHER" id="PTHR22774">
    <property type="entry name" value="CHOREIN N-TERMINAL DOMAIN-CONTAINING PROTEIN"/>
    <property type="match status" value="1"/>
</dbReference>
<gene>
    <name evidence="2" type="ORF">Cgig2_006359</name>
</gene>
<keyword evidence="3" id="KW-1185">Reference proteome</keyword>
<dbReference type="OrthoDB" id="43807at2759"/>
<dbReference type="Proteomes" id="UP001153076">
    <property type="component" value="Unassembled WGS sequence"/>
</dbReference>